<dbReference type="GO" id="GO:0008270">
    <property type="term" value="F:zinc ion binding"/>
    <property type="evidence" value="ECO:0007669"/>
    <property type="project" value="UniProtKB-KW"/>
</dbReference>
<evidence type="ECO:0000259" key="9">
    <source>
        <dbReference type="PROSITE" id="PS51030"/>
    </source>
</evidence>
<dbReference type="PROSITE" id="PS00031">
    <property type="entry name" value="NUCLEAR_REC_DBD_1"/>
    <property type="match status" value="1"/>
</dbReference>
<comment type="caution">
    <text evidence="10">The sequence shown here is derived from an EMBL/GenBank/DDBJ whole genome shotgun (WGS) entry which is preliminary data.</text>
</comment>
<proteinExistence type="predicted"/>
<evidence type="ECO:0000256" key="6">
    <source>
        <dbReference type="ARBA" id="ARBA00023163"/>
    </source>
</evidence>
<evidence type="ECO:0000256" key="1">
    <source>
        <dbReference type="ARBA" id="ARBA00022723"/>
    </source>
</evidence>
<dbReference type="Proteomes" id="UP000663828">
    <property type="component" value="Unassembled WGS sequence"/>
</dbReference>
<dbReference type="PANTHER" id="PTHR24082:SF283">
    <property type="entry name" value="NUCLEAR HORMONE RECEPTOR HR96"/>
    <property type="match status" value="1"/>
</dbReference>
<dbReference type="Pfam" id="PF00105">
    <property type="entry name" value="zf-C4"/>
    <property type="match status" value="1"/>
</dbReference>
<feature type="domain" description="Nuclear receptor" evidence="9">
    <location>
        <begin position="24"/>
        <end position="100"/>
    </location>
</feature>
<dbReference type="InterPro" id="IPR035500">
    <property type="entry name" value="NHR-like_dom_sf"/>
</dbReference>
<gene>
    <name evidence="10" type="ORF">XAT740_LOCUS18076</name>
</gene>
<dbReference type="SUPFAM" id="SSF48508">
    <property type="entry name" value="Nuclear receptor ligand-binding domain"/>
    <property type="match status" value="1"/>
</dbReference>
<dbReference type="PANTHER" id="PTHR24082">
    <property type="entry name" value="NUCLEAR HORMONE RECEPTOR"/>
    <property type="match status" value="1"/>
</dbReference>
<keyword evidence="4" id="KW-0805">Transcription regulation</keyword>
<dbReference type="GO" id="GO:0030154">
    <property type="term" value="P:cell differentiation"/>
    <property type="evidence" value="ECO:0007669"/>
    <property type="project" value="TreeGrafter"/>
</dbReference>
<dbReference type="PRINTS" id="PR00047">
    <property type="entry name" value="STROIDFINGER"/>
</dbReference>
<keyword evidence="11" id="KW-1185">Reference proteome</keyword>
<dbReference type="GO" id="GO:0045944">
    <property type="term" value="P:positive regulation of transcription by RNA polymerase II"/>
    <property type="evidence" value="ECO:0007669"/>
    <property type="project" value="TreeGrafter"/>
</dbReference>
<reference evidence="10" key="1">
    <citation type="submission" date="2021-02" db="EMBL/GenBank/DDBJ databases">
        <authorList>
            <person name="Nowell W R."/>
        </authorList>
    </citation>
    <scope>NUCLEOTIDE SEQUENCE</scope>
</reference>
<evidence type="ECO:0000256" key="4">
    <source>
        <dbReference type="ARBA" id="ARBA00023015"/>
    </source>
</evidence>
<dbReference type="EMBL" id="CAJNOR010001196">
    <property type="protein sequence ID" value="CAF1095626.1"/>
    <property type="molecule type" value="Genomic_DNA"/>
</dbReference>
<keyword evidence="2" id="KW-0863">Zinc-finger</keyword>
<dbReference type="AlphaFoldDB" id="A0A814NVV2"/>
<keyword evidence="5" id="KW-0238">DNA-binding</keyword>
<evidence type="ECO:0000256" key="5">
    <source>
        <dbReference type="ARBA" id="ARBA00023125"/>
    </source>
</evidence>
<keyword evidence="8" id="KW-0539">Nucleus</keyword>
<dbReference type="SMART" id="SM00399">
    <property type="entry name" value="ZnF_C4"/>
    <property type="match status" value="1"/>
</dbReference>
<dbReference type="GO" id="GO:0004879">
    <property type="term" value="F:nuclear receptor activity"/>
    <property type="evidence" value="ECO:0007669"/>
    <property type="project" value="TreeGrafter"/>
</dbReference>
<evidence type="ECO:0000256" key="3">
    <source>
        <dbReference type="ARBA" id="ARBA00022833"/>
    </source>
</evidence>
<dbReference type="SUPFAM" id="SSF57716">
    <property type="entry name" value="Glucocorticoid receptor-like (DNA-binding domain)"/>
    <property type="match status" value="1"/>
</dbReference>
<evidence type="ECO:0000256" key="2">
    <source>
        <dbReference type="ARBA" id="ARBA00022771"/>
    </source>
</evidence>
<organism evidence="10 11">
    <name type="scientific">Adineta ricciae</name>
    <name type="common">Rotifer</name>
    <dbReference type="NCBI Taxonomy" id="249248"/>
    <lineage>
        <taxon>Eukaryota</taxon>
        <taxon>Metazoa</taxon>
        <taxon>Spiralia</taxon>
        <taxon>Gnathifera</taxon>
        <taxon>Rotifera</taxon>
        <taxon>Eurotatoria</taxon>
        <taxon>Bdelloidea</taxon>
        <taxon>Adinetida</taxon>
        <taxon>Adinetidae</taxon>
        <taxon>Adineta</taxon>
    </lineage>
</organism>
<dbReference type="PROSITE" id="PS51030">
    <property type="entry name" value="NUCLEAR_REC_DBD_2"/>
    <property type="match status" value="1"/>
</dbReference>
<keyword evidence="1" id="KW-0479">Metal-binding</keyword>
<keyword evidence="6" id="KW-0804">Transcription</keyword>
<keyword evidence="7" id="KW-0675">Receptor</keyword>
<dbReference type="GO" id="GO:0000978">
    <property type="term" value="F:RNA polymerase II cis-regulatory region sequence-specific DNA binding"/>
    <property type="evidence" value="ECO:0007669"/>
    <property type="project" value="TreeGrafter"/>
</dbReference>
<evidence type="ECO:0000313" key="11">
    <source>
        <dbReference type="Proteomes" id="UP000663828"/>
    </source>
</evidence>
<dbReference type="InterPro" id="IPR001628">
    <property type="entry name" value="Znf_hrmn_rcpt"/>
</dbReference>
<keyword evidence="3" id="KW-0862">Zinc</keyword>
<sequence length="397" mass="45173">MNNDTEMQLCNQSIRLSSKTVKICFECRVCGDTNAQVHYGSLCCSSCAAFFRRNSRVNFKGRKCVFGTKCDITTTTRQICRFCRLERCFAIGMQEKIKHISRSQTSLMKIEGRSINEQNNSIDALDWNTSNPSSLYIHLPFLLVNDRSSLSTDEWSTLSNVINIFDSRSPIPVIRNVVDAISNYPVKIRIKSAAANIKQVMELMYGAVVPLVDNILDFRQMSSHDQSALLERNVPNTSILIGTLIFRDAGVYSSPLFNIDFPSLYGPIVAERATKTKQLIDTDGTLLKLIGIVLMFSTNTTIITEHNISNNDSMQKFRSFSNSNYLLHIQNIYVDILFKYMIYRYGYMEAVLRFAALIRVFIFASTTQYYASQELATHDELMDNLIKNTEQIVITQT</sequence>
<protein>
    <recommendedName>
        <fullName evidence="9">Nuclear receptor domain-containing protein</fullName>
    </recommendedName>
</protein>
<dbReference type="GO" id="GO:0000122">
    <property type="term" value="P:negative regulation of transcription by RNA polymerase II"/>
    <property type="evidence" value="ECO:0007669"/>
    <property type="project" value="TreeGrafter"/>
</dbReference>
<dbReference type="InterPro" id="IPR013088">
    <property type="entry name" value="Znf_NHR/GATA"/>
</dbReference>
<evidence type="ECO:0000256" key="7">
    <source>
        <dbReference type="ARBA" id="ARBA00023170"/>
    </source>
</evidence>
<dbReference type="InterPro" id="IPR050234">
    <property type="entry name" value="Nuclear_hormone_rcpt_NR1"/>
</dbReference>
<evidence type="ECO:0000313" key="10">
    <source>
        <dbReference type="EMBL" id="CAF1095626.1"/>
    </source>
</evidence>
<accession>A0A814NVV2</accession>
<evidence type="ECO:0000256" key="8">
    <source>
        <dbReference type="ARBA" id="ARBA00023242"/>
    </source>
</evidence>
<dbReference type="Gene3D" id="3.30.50.10">
    <property type="entry name" value="Erythroid Transcription Factor GATA-1, subunit A"/>
    <property type="match status" value="1"/>
</dbReference>
<name>A0A814NVV2_ADIRI</name>